<reference evidence="2" key="1">
    <citation type="journal article" date="2021" name="Proc. Natl. Acad. Sci. U.S.A.">
        <title>Three genomes in the algal genus Volvox reveal the fate of a haploid sex-determining region after a transition to homothallism.</title>
        <authorList>
            <person name="Yamamoto K."/>
            <person name="Hamaji T."/>
            <person name="Kawai-Toyooka H."/>
            <person name="Matsuzaki R."/>
            <person name="Takahashi F."/>
            <person name="Nishimura Y."/>
            <person name="Kawachi M."/>
            <person name="Noguchi H."/>
            <person name="Minakuchi Y."/>
            <person name="Umen J.G."/>
            <person name="Toyoda A."/>
            <person name="Nozaki H."/>
        </authorList>
    </citation>
    <scope>NUCLEOTIDE SEQUENCE</scope>
    <source>
        <strain evidence="2">NIES-3786</strain>
    </source>
</reference>
<feature type="chain" id="PRO_5035168320" evidence="1">
    <location>
        <begin position="17"/>
        <end position="199"/>
    </location>
</feature>
<dbReference type="Proteomes" id="UP000747110">
    <property type="component" value="Unassembled WGS sequence"/>
</dbReference>
<evidence type="ECO:0000313" key="2">
    <source>
        <dbReference type="EMBL" id="GIL90951.1"/>
    </source>
</evidence>
<keyword evidence="3" id="KW-1185">Reference proteome</keyword>
<name>A0A8J4D393_9CHLO</name>
<evidence type="ECO:0000313" key="3">
    <source>
        <dbReference type="Proteomes" id="UP000747110"/>
    </source>
</evidence>
<dbReference type="EMBL" id="BNCP01000061">
    <property type="protein sequence ID" value="GIL90951.1"/>
    <property type="molecule type" value="Genomic_DNA"/>
</dbReference>
<comment type="caution">
    <text evidence="2">The sequence shown here is derived from an EMBL/GenBank/DDBJ whole genome shotgun (WGS) entry which is preliminary data.</text>
</comment>
<sequence length="199" mass="21162">MPEMLLLLGTLAYHRAVFLMDMSTRETQKASSVLFPAHGFRPCHAVSSMLYGAAGSDSLVHRRPRLDVYHHPPLPAQHVIIGQLAVCEQRAVLPGKNVIPSDGEGRDILFGFVCSRLVAWQTMLGAIKFRCGEAKTRRAGNGRCFGSTPPASAVQPQLLGAPCRGGDAEAGLAVRPVCIAPLAPGEPSALPMVSGPCRT</sequence>
<protein>
    <submittedName>
        <fullName evidence="2">Uncharacterized protein</fullName>
    </submittedName>
</protein>
<organism evidence="2 3">
    <name type="scientific">Volvox reticuliferus</name>
    <dbReference type="NCBI Taxonomy" id="1737510"/>
    <lineage>
        <taxon>Eukaryota</taxon>
        <taxon>Viridiplantae</taxon>
        <taxon>Chlorophyta</taxon>
        <taxon>core chlorophytes</taxon>
        <taxon>Chlorophyceae</taxon>
        <taxon>CS clade</taxon>
        <taxon>Chlamydomonadales</taxon>
        <taxon>Volvocaceae</taxon>
        <taxon>Volvox</taxon>
    </lineage>
</organism>
<gene>
    <name evidence="2" type="ORF">Vretifemale_18645</name>
</gene>
<dbReference type="AlphaFoldDB" id="A0A8J4D393"/>
<keyword evidence="1" id="KW-0732">Signal</keyword>
<proteinExistence type="predicted"/>
<feature type="signal peptide" evidence="1">
    <location>
        <begin position="1"/>
        <end position="16"/>
    </location>
</feature>
<accession>A0A8J4D393</accession>
<evidence type="ECO:0000256" key="1">
    <source>
        <dbReference type="SAM" id="SignalP"/>
    </source>
</evidence>